<dbReference type="InterPro" id="IPR050904">
    <property type="entry name" value="Adhesion/Biosynth-related"/>
</dbReference>
<dbReference type="InterPro" id="IPR000782">
    <property type="entry name" value="FAS1_domain"/>
</dbReference>
<dbReference type="EMBL" id="VLPK01000003">
    <property type="protein sequence ID" value="TSJ39264.1"/>
    <property type="molecule type" value="Genomic_DNA"/>
</dbReference>
<keyword evidence="1" id="KW-0732">Signal</keyword>
<dbReference type="GO" id="GO:0005615">
    <property type="term" value="C:extracellular space"/>
    <property type="evidence" value="ECO:0007669"/>
    <property type="project" value="TreeGrafter"/>
</dbReference>
<dbReference type="PANTHER" id="PTHR10900">
    <property type="entry name" value="PERIOSTIN-RELATED"/>
    <property type="match status" value="1"/>
</dbReference>
<keyword evidence="4" id="KW-1185">Reference proteome</keyword>
<gene>
    <name evidence="3" type="ORF">FO440_16030</name>
</gene>
<feature type="signal peptide" evidence="1">
    <location>
        <begin position="1"/>
        <end position="19"/>
    </location>
</feature>
<dbReference type="RefSeq" id="WP_144249302.1">
    <property type="nucleotide sequence ID" value="NZ_VLPK01000003.1"/>
</dbReference>
<dbReference type="InterPro" id="IPR036378">
    <property type="entry name" value="FAS1_dom_sf"/>
</dbReference>
<reference evidence="3 4" key="1">
    <citation type="submission" date="2019-07" db="EMBL/GenBank/DDBJ databases">
        <authorList>
            <person name="Huq M.A."/>
        </authorList>
    </citation>
    <scope>NUCLEOTIDE SEQUENCE [LARGE SCALE GENOMIC DNA]</scope>
    <source>
        <strain evidence="3 4">MAH-19</strain>
    </source>
</reference>
<comment type="caution">
    <text evidence="3">The sequence shown here is derived from an EMBL/GenBank/DDBJ whole genome shotgun (WGS) entry which is preliminary data.</text>
</comment>
<organism evidence="3 4">
    <name type="scientific">Mucilaginibacter corticis</name>
    <dbReference type="NCBI Taxonomy" id="2597670"/>
    <lineage>
        <taxon>Bacteria</taxon>
        <taxon>Pseudomonadati</taxon>
        <taxon>Bacteroidota</taxon>
        <taxon>Sphingobacteriia</taxon>
        <taxon>Sphingobacteriales</taxon>
        <taxon>Sphingobacteriaceae</taxon>
        <taxon>Mucilaginibacter</taxon>
    </lineage>
</organism>
<dbReference type="SUPFAM" id="SSF82153">
    <property type="entry name" value="FAS1 domain"/>
    <property type="match status" value="1"/>
</dbReference>
<accession>A0A556MH75</accession>
<sequence>MRKLVFLIGLLLNGAVLFAQTTINTDSTVKQTSKLSGSSLKQTEGAAMLATNNIITNISASPELSNFYKVIKATGLSETLTSQGPITVFAPNNQAFNNLTSCKLDTLLTPQRKYDLIAMITYHTLAGKVTSRDIVHQINTNKGLATFTTITGSKLMARLDTNRNIVLIDEHGGESIISRFDLEQSNGMIHIITGVLVPKFKTI</sequence>
<dbReference type="Proteomes" id="UP000318733">
    <property type="component" value="Unassembled WGS sequence"/>
</dbReference>
<dbReference type="OrthoDB" id="9800666at2"/>
<evidence type="ECO:0000313" key="4">
    <source>
        <dbReference type="Proteomes" id="UP000318733"/>
    </source>
</evidence>
<evidence type="ECO:0000256" key="1">
    <source>
        <dbReference type="SAM" id="SignalP"/>
    </source>
</evidence>
<dbReference type="PROSITE" id="PS50213">
    <property type="entry name" value="FAS1"/>
    <property type="match status" value="1"/>
</dbReference>
<dbReference type="PANTHER" id="PTHR10900:SF77">
    <property type="entry name" value="FI19380P1"/>
    <property type="match status" value="1"/>
</dbReference>
<dbReference type="Gene3D" id="2.30.180.10">
    <property type="entry name" value="FAS1 domain"/>
    <property type="match status" value="1"/>
</dbReference>
<dbReference type="SMART" id="SM00554">
    <property type="entry name" value="FAS1"/>
    <property type="match status" value="1"/>
</dbReference>
<evidence type="ECO:0000259" key="2">
    <source>
        <dbReference type="PROSITE" id="PS50213"/>
    </source>
</evidence>
<feature type="chain" id="PRO_5021985148" evidence="1">
    <location>
        <begin position="20"/>
        <end position="203"/>
    </location>
</feature>
<name>A0A556MH75_9SPHI</name>
<dbReference type="AlphaFoldDB" id="A0A556MH75"/>
<evidence type="ECO:0000313" key="3">
    <source>
        <dbReference type="EMBL" id="TSJ39264.1"/>
    </source>
</evidence>
<feature type="domain" description="FAS1" evidence="2">
    <location>
        <begin position="51"/>
        <end position="196"/>
    </location>
</feature>
<protein>
    <submittedName>
        <fullName evidence="3">Fasciclin domain-containing protein</fullName>
    </submittedName>
</protein>
<dbReference type="Pfam" id="PF02469">
    <property type="entry name" value="Fasciclin"/>
    <property type="match status" value="1"/>
</dbReference>
<proteinExistence type="predicted"/>